<dbReference type="Proteomes" id="UP000077202">
    <property type="component" value="Unassembled WGS sequence"/>
</dbReference>
<comment type="caution">
    <text evidence="2">The sequence shown here is derived from an EMBL/GenBank/DDBJ whole genome shotgun (WGS) entry which is preliminary data.</text>
</comment>
<evidence type="ECO:0000313" key="3">
    <source>
        <dbReference type="Proteomes" id="UP000077202"/>
    </source>
</evidence>
<proteinExistence type="predicted"/>
<keyword evidence="3" id="KW-1185">Reference proteome</keyword>
<dbReference type="AlphaFoldDB" id="A0A176VI60"/>
<sequence length="126" mass="14081">MGPSLHQSMISLRFGYENVNFATRGMQQNFQGVYHGTRKYISVLPEALNRAHVHTPANGESPHRTSRNTRTPPRKCEGDSGDRGDCRAVGGRGQGTAGDSIRKMIDPRIRRWRTETMNVSKKTNLG</sequence>
<protein>
    <submittedName>
        <fullName evidence="2">Uncharacterized protein</fullName>
    </submittedName>
</protein>
<reference evidence="2" key="1">
    <citation type="submission" date="2016-03" db="EMBL/GenBank/DDBJ databases">
        <title>Mechanisms controlling the formation of the plant cell surface in tip-growing cells are functionally conserved among land plants.</title>
        <authorList>
            <person name="Honkanen S."/>
            <person name="Jones V.A."/>
            <person name="Morieri G."/>
            <person name="Champion C."/>
            <person name="Hetherington A.J."/>
            <person name="Kelly S."/>
            <person name="Saint-Marcoux D."/>
            <person name="Proust H."/>
            <person name="Prescott H."/>
            <person name="Dolan L."/>
        </authorList>
    </citation>
    <scope>NUCLEOTIDE SEQUENCE [LARGE SCALE GENOMIC DNA]</scope>
    <source>
        <tissue evidence="2">Whole gametophyte</tissue>
    </source>
</reference>
<evidence type="ECO:0000256" key="1">
    <source>
        <dbReference type="SAM" id="MobiDB-lite"/>
    </source>
</evidence>
<accession>A0A176VI60</accession>
<dbReference type="EMBL" id="LVLJ01003591">
    <property type="protein sequence ID" value="OAE20629.1"/>
    <property type="molecule type" value="Genomic_DNA"/>
</dbReference>
<feature type="region of interest" description="Disordered" evidence="1">
    <location>
        <begin position="51"/>
        <end position="110"/>
    </location>
</feature>
<name>A0A176VI60_MARPO</name>
<evidence type="ECO:0000313" key="2">
    <source>
        <dbReference type="EMBL" id="OAE20629.1"/>
    </source>
</evidence>
<organism evidence="2 3">
    <name type="scientific">Marchantia polymorpha subsp. ruderalis</name>
    <dbReference type="NCBI Taxonomy" id="1480154"/>
    <lineage>
        <taxon>Eukaryota</taxon>
        <taxon>Viridiplantae</taxon>
        <taxon>Streptophyta</taxon>
        <taxon>Embryophyta</taxon>
        <taxon>Marchantiophyta</taxon>
        <taxon>Marchantiopsida</taxon>
        <taxon>Marchantiidae</taxon>
        <taxon>Marchantiales</taxon>
        <taxon>Marchantiaceae</taxon>
        <taxon>Marchantia</taxon>
    </lineage>
</organism>
<feature type="compositionally biased region" description="Basic and acidic residues" evidence="1">
    <location>
        <begin position="74"/>
        <end position="86"/>
    </location>
</feature>
<feature type="compositionally biased region" description="Basic and acidic residues" evidence="1">
    <location>
        <begin position="100"/>
        <end position="110"/>
    </location>
</feature>
<gene>
    <name evidence="2" type="ORF">AXG93_154s1030</name>
</gene>